<evidence type="ECO:0008006" key="4">
    <source>
        <dbReference type="Google" id="ProtNLM"/>
    </source>
</evidence>
<feature type="compositionally biased region" description="Basic and acidic residues" evidence="1">
    <location>
        <begin position="13"/>
        <end position="41"/>
    </location>
</feature>
<dbReference type="eggNOG" id="COG5646">
    <property type="taxonomic scope" value="Bacteria"/>
</dbReference>
<evidence type="ECO:0000313" key="2">
    <source>
        <dbReference type="EMBL" id="KFI84308.1"/>
    </source>
</evidence>
<protein>
    <recommendedName>
        <fullName evidence="4">YdhG-like domain-containing protein</fullName>
    </recommendedName>
</protein>
<sequence>MAASSSSSASGLSKEEQQAVKDRARELRQSKKRISKAEREALEAEEVATSIAGLDELDRTIALAVQRIANEVDPELKARLWYGMPAFTKNGKVIMHLLPAGKFHTRYATLGFEDSARLDEAEAWPVAYAITGLGEETESLIRRTITNAVQSTVQNRPQGD</sequence>
<dbReference type="AlphaFoldDB" id="A0A087CM08"/>
<dbReference type="Proteomes" id="UP000029050">
    <property type="component" value="Unassembled WGS sequence"/>
</dbReference>
<keyword evidence="3" id="KW-1185">Reference proteome</keyword>
<dbReference type="RefSeq" id="WP_051921355.1">
    <property type="nucleotide sequence ID" value="NZ_BAABVZ010000004.1"/>
</dbReference>
<proteinExistence type="predicted"/>
<dbReference type="SUPFAM" id="SSF159888">
    <property type="entry name" value="YdhG-like"/>
    <property type="match status" value="1"/>
</dbReference>
<dbReference type="EMBL" id="JGZI01000002">
    <property type="protein sequence ID" value="KFI84308.1"/>
    <property type="molecule type" value="Genomic_DNA"/>
</dbReference>
<evidence type="ECO:0000256" key="1">
    <source>
        <dbReference type="SAM" id="MobiDB-lite"/>
    </source>
</evidence>
<dbReference type="STRING" id="218140.BPSY_0186"/>
<gene>
    <name evidence="2" type="ORF">BPSY_0186</name>
</gene>
<name>A0A087CM08_9BIFI</name>
<reference evidence="2 3" key="1">
    <citation type="submission" date="2014-03" db="EMBL/GenBank/DDBJ databases">
        <title>Genomics of Bifidobacteria.</title>
        <authorList>
            <person name="Ventura M."/>
            <person name="Milani C."/>
            <person name="Lugli G.A."/>
        </authorList>
    </citation>
    <scope>NUCLEOTIDE SEQUENCE [LARGE SCALE GENOMIC DNA]</scope>
    <source>
        <strain evidence="2 3">LMG 21775</strain>
    </source>
</reference>
<organism evidence="2 3">
    <name type="scientific">Bifidobacterium psychraerophilum</name>
    <dbReference type="NCBI Taxonomy" id="218140"/>
    <lineage>
        <taxon>Bacteria</taxon>
        <taxon>Bacillati</taxon>
        <taxon>Actinomycetota</taxon>
        <taxon>Actinomycetes</taxon>
        <taxon>Bifidobacteriales</taxon>
        <taxon>Bifidobacteriaceae</taxon>
        <taxon>Bifidobacterium</taxon>
    </lineage>
</organism>
<feature type="compositionally biased region" description="Low complexity" evidence="1">
    <location>
        <begin position="1"/>
        <end position="10"/>
    </location>
</feature>
<comment type="caution">
    <text evidence="2">The sequence shown here is derived from an EMBL/GenBank/DDBJ whole genome shotgun (WGS) entry which is preliminary data.</text>
</comment>
<dbReference type="OrthoDB" id="32458at2"/>
<feature type="region of interest" description="Disordered" evidence="1">
    <location>
        <begin position="1"/>
        <end position="41"/>
    </location>
</feature>
<evidence type="ECO:0000313" key="3">
    <source>
        <dbReference type="Proteomes" id="UP000029050"/>
    </source>
</evidence>
<dbReference type="GeneID" id="98299427"/>
<accession>A0A087CM08</accession>